<dbReference type="PANTHER" id="PTHR30469">
    <property type="entry name" value="MULTIDRUG RESISTANCE PROTEIN MDTA"/>
    <property type="match status" value="1"/>
</dbReference>
<dbReference type="SUPFAM" id="SSF111369">
    <property type="entry name" value="HlyD-like secretion proteins"/>
    <property type="match status" value="1"/>
</dbReference>
<comment type="similarity">
    <text evidence="1">Belongs to the membrane fusion protein (MFP) (TC 8.A.1) family.</text>
</comment>
<evidence type="ECO:0000313" key="5">
    <source>
        <dbReference type="EMBL" id="AHX11106.1"/>
    </source>
</evidence>
<dbReference type="PANTHER" id="PTHR30469:SF15">
    <property type="entry name" value="HLYD FAMILY OF SECRETION PROTEINS"/>
    <property type="match status" value="1"/>
</dbReference>
<dbReference type="InterPro" id="IPR006143">
    <property type="entry name" value="RND_pump_MFP"/>
</dbReference>
<reference evidence="5 6" key="1">
    <citation type="submission" date="2014-03" db="EMBL/GenBank/DDBJ databases">
        <title>Sequencing and Comparison of Genomes and Transcriptome Profiles of Human Ehrlichiosis Agents.</title>
        <authorList>
            <person name="Lin M."/>
            <person name="Daugherty S.C."/>
            <person name="Nagaraj S."/>
            <person name="Cheng Z."/>
            <person name="Xiong Q."/>
            <person name="Lin F.-Y."/>
            <person name="Sengamalay N."/>
            <person name="Ott S."/>
            <person name="Godinez A."/>
            <person name="Tallon L.J."/>
            <person name="Sadzewicz L."/>
            <person name="Fraser C.M."/>
            <person name="Dunning Hotopp J.C."/>
            <person name="Rikihisa Y."/>
        </authorList>
    </citation>
    <scope>NUCLEOTIDE SEQUENCE [LARGE SCALE GENOMIC DNA]</scope>
    <source>
        <strain evidence="5 6">Oregon</strain>
    </source>
</reference>
<name>X5H3H6_9RICK</name>
<dbReference type="EMBL" id="CP007481">
    <property type="protein sequence ID" value="AHX11106.1"/>
    <property type="molecule type" value="Genomic_DNA"/>
</dbReference>
<dbReference type="KEGG" id="nhm:NHE_0138"/>
<keyword evidence="6" id="KW-1185">Reference proteome</keyword>
<dbReference type="GO" id="GO:1990281">
    <property type="term" value="C:efflux pump complex"/>
    <property type="evidence" value="ECO:0007669"/>
    <property type="project" value="TreeGrafter"/>
</dbReference>
<protein>
    <submittedName>
        <fullName evidence="5">Efflux transporter, RND family, MFP subunit</fullName>
    </submittedName>
</protein>
<dbReference type="Proteomes" id="UP000023755">
    <property type="component" value="Chromosome"/>
</dbReference>
<gene>
    <name evidence="5" type="ORF">NHE_0138</name>
</gene>
<dbReference type="OrthoDB" id="9811754at2"/>
<evidence type="ECO:0000313" key="6">
    <source>
        <dbReference type="Proteomes" id="UP000023755"/>
    </source>
</evidence>
<dbReference type="HOGENOM" id="CLU_810930_0_0_5"/>
<accession>X5H3H6</accession>
<feature type="coiled-coil region" evidence="2">
    <location>
        <begin position="132"/>
        <end position="159"/>
    </location>
</feature>
<feature type="signal peptide" evidence="3">
    <location>
        <begin position="1"/>
        <end position="19"/>
    </location>
</feature>
<feature type="chain" id="PRO_5004956174" evidence="3">
    <location>
        <begin position="20"/>
        <end position="342"/>
    </location>
</feature>
<dbReference type="GO" id="GO:0015562">
    <property type="term" value="F:efflux transmembrane transporter activity"/>
    <property type="evidence" value="ECO:0007669"/>
    <property type="project" value="TreeGrafter"/>
</dbReference>
<keyword evidence="3" id="KW-0732">Signal</keyword>
<evidence type="ECO:0000256" key="1">
    <source>
        <dbReference type="ARBA" id="ARBA00009477"/>
    </source>
</evidence>
<dbReference type="Gene3D" id="1.10.287.470">
    <property type="entry name" value="Helix hairpin bin"/>
    <property type="match status" value="1"/>
</dbReference>
<dbReference type="AlphaFoldDB" id="X5H3H6"/>
<dbReference type="PROSITE" id="PS51257">
    <property type="entry name" value="PROKAR_LIPOPROTEIN"/>
    <property type="match status" value="1"/>
</dbReference>
<proteinExistence type="inferred from homology"/>
<feature type="domain" description="Multidrug resistance protein MdtA-like barrel-sandwich hybrid" evidence="4">
    <location>
        <begin position="66"/>
        <end position="181"/>
    </location>
</feature>
<dbReference type="Gene3D" id="2.40.30.170">
    <property type="match status" value="1"/>
</dbReference>
<dbReference type="STRING" id="1286528.NHE_0138"/>
<dbReference type="Gene3D" id="2.40.50.100">
    <property type="match status" value="1"/>
</dbReference>
<organism evidence="5 6">
    <name type="scientific">Neorickettsia helminthoeca str. Oregon</name>
    <dbReference type="NCBI Taxonomy" id="1286528"/>
    <lineage>
        <taxon>Bacteria</taxon>
        <taxon>Pseudomonadati</taxon>
        <taxon>Pseudomonadota</taxon>
        <taxon>Alphaproteobacteria</taxon>
        <taxon>Rickettsiales</taxon>
        <taxon>Anaplasmataceae</taxon>
        <taxon>Neorickettsia</taxon>
    </lineage>
</organism>
<dbReference type="Pfam" id="PF25917">
    <property type="entry name" value="BSH_RND"/>
    <property type="match status" value="1"/>
</dbReference>
<evidence type="ECO:0000259" key="4">
    <source>
        <dbReference type="Pfam" id="PF25917"/>
    </source>
</evidence>
<dbReference type="RefSeq" id="WP_038558847.1">
    <property type="nucleotide sequence ID" value="NZ_CP007481.1"/>
</dbReference>
<keyword evidence="2" id="KW-0175">Coiled coil</keyword>
<dbReference type="Gene3D" id="2.40.420.20">
    <property type="match status" value="1"/>
</dbReference>
<dbReference type="NCBIfam" id="TIGR01730">
    <property type="entry name" value="RND_mfp"/>
    <property type="match status" value="1"/>
</dbReference>
<evidence type="ECO:0000256" key="3">
    <source>
        <dbReference type="SAM" id="SignalP"/>
    </source>
</evidence>
<evidence type="ECO:0000256" key="2">
    <source>
        <dbReference type="SAM" id="Coils"/>
    </source>
</evidence>
<dbReference type="InterPro" id="IPR058625">
    <property type="entry name" value="MdtA-like_BSH"/>
</dbReference>
<sequence length="342" mass="37697">MRFSLLVLLCMVIFLCSCLKDSEKEVESAVVESRYFKTAVVTPSLRPVVISGYGFVDTVQRYFLYPQVQAEVVQKVSKDGEVVQQGDEILRLDSSVQEIHLQSLRALAEERRMEYQAAKDLHESGYLPAAKFSGALAGLKKAEADLKALENQIEKHIIRAPVSGVLSKINVSHGDLVSPGVTLLGEIIPFGDYLVRIKVSERNILTLKEGLDAEIELSGLGDCRGKVKFVSLVPDTATRTFPVEIKINQGCIGESIIPVGTTAQVKVIIEKRFLYRVPASALVLDKDNNITMKVISEGAVKSVHVEVIEEEGEWFWISQDALKGEVEVVVVGSSLLIEDKKL</sequence>